<evidence type="ECO:0000313" key="3">
    <source>
        <dbReference type="Proteomes" id="UP000218209"/>
    </source>
</evidence>
<organism evidence="2 3">
    <name type="scientific">Porphyra umbilicalis</name>
    <name type="common">Purple laver</name>
    <name type="synonym">Red alga</name>
    <dbReference type="NCBI Taxonomy" id="2786"/>
    <lineage>
        <taxon>Eukaryota</taxon>
        <taxon>Rhodophyta</taxon>
        <taxon>Bangiophyceae</taxon>
        <taxon>Bangiales</taxon>
        <taxon>Bangiaceae</taxon>
        <taxon>Porphyra</taxon>
    </lineage>
</organism>
<feature type="compositionally biased region" description="Polar residues" evidence="1">
    <location>
        <begin position="1"/>
        <end position="22"/>
    </location>
</feature>
<keyword evidence="3" id="KW-1185">Reference proteome</keyword>
<feature type="region of interest" description="Disordered" evidence="1">
    <location>
        <begin position="39"/>
        <end position="58"/>
    </location>
</feature>
<feature type="region of interest" description="Disordered" evidence="1">
    <location>
        <begin position="1"/>
        <end position="25"/>
    </location>
</feature>
<sequence length="58" mass="6450">MDYYPSTGTVKTSMDHPTQGHTQMFRRDLDDGGFARVCQEPRSHTGHGYQTKGGKGGY</sequence>
<dbReference type="EMBL" id="KV918768">
    <property type="protein sequence ID" value="OSX80751.1"/>
    <property type="molecule type" value="Genomic_DNA"/>
</dbReference>
<accession>A0A1X6PIQ8</accession>
<gene>
    <name evidence="2" type="ORF">BU14_0032s0009</name>
</gene>
<evidence type="ECO:0000313" key="2">
    <source>
        <dbReference type="EMBL" id="OSX80751.1"/>
    </source>
</evidence>
<reference evidence="2 3" key="1">
    <citation type="submission" date="2017-03" db="EMBL/GenBank/DDBJ databases">
        <title>WGS assembly of Porphyra umbilicalis.</title>
        <authorList>
            <person name="Brawley S.H."/>
            <person name="Blouin N.A."/>
            <person name="Ficko-Blean E."/>
            <person name="Wheeler G.L."/>
            <person name="Lohr M."/>
            <person name="Goodson H.V."/>
            <person name="Jenkins J.W."/>
            <person name="Blaby-Haas C.E."/>
            <person name="Helliwell K.E."/>
            <person name="Chan C."/>
            <person name="Marriage T."/>
            <person name="Bhattacharya D."/>
            <person name="Klein A.S."/>
            <person name="Badis Y."/>
            <person name="Brodie J."/>
            <person name="Cao Y."/>
            <person name="Collen J."/>
            <person name="Dittami S.M."/>
            <person name="Gachon C.M."/>
            <person name="Green B.R."/>
            <person name="Karpowicz S."/>
            <person name="Kim J.W."/>
            <person name="Kudahl U."/>
            <person name="Lin S."/>
            <person name="Michel G."/>
            <person name="Mittag M."/>
            <person name="Olson B.J."/>
            <person name="Pangilinan J."/>
            <person name="Peng Y."/>
            <person name="Qiu H."/>
            <person name="Shu S."/>
            <person name="Singer J.T."/>
            <person name="Smith A.G."/>
            <person name="Sprecher B.N."/>
            <person name="Wagner V."/>
            <person name="Wang W."/>
            <person name="Wang Z.-Y."/>
            <person name="Yan J."/>
            <person name="Yarish C."/>
            <person name="Zoeuner-Riek S."/>
            <person name="Zhuang Y."/>
            <person name="Zou Y."/>
            <person name="Lindquist E.A."/>
            <person name="Grimwood J."/>
            <person name="Barry K."/>
            <person name="Rokhsar D.S."/>
            <person name="Schmutz J."/>
            <person name="Stiller J.W."/>
            <person name="Grossman A.R."/>
            <person name="Prochnik S.E."/>
        </authorList>
    </citation>
    <scope>NUCLEOTIDE SEQUENCE [LARGE SCALE GENOMIC DNA]</scope>
    <source>
        <strain evidence="2">4086291</strain>
    </source>
</reference>
<dbReference type="Proteomes" id="UP000218209">
    <property type="component" value="Unassembled WGS sequence"/>
</dbReference>
<evidence type="ECO:0000256" key="1">
    <source>
        <dbReference type="SAM" id="MobiDB-lite"/>
    </source>
</evidence>
<proteinExistence type="predicted"/>
<name>A0A1X6PIQ8_PORUM</name>
<dbReference type="OrthoDB" id="5546511at2759"/>
<dbReference type="AlphaFoldDB" id="A0A1X6PIQ8"/>
<protein>
    <submittedName>
        <fullName evidence="2">Uncharacterized protein</fullName>
    </submittedName>
</protein>